<keyword evidence="3" id="KW-1185">Reference proteome</keyword>
<organism evidence="2 3">
    <name type="scientific">Ficus carica</name>
    <name type="common">Common fig</name>
    <dbReference type="NCBI Taxonomy" id="3494"/>
    <lineage>
        <taxon>Eukaryota</taxon>
        <taxon>Viridiplantae</taxon>
        <taxon>Streptophyta</taxon>
        <taxon>Embryophyta</taxon>
        <taxon>Tracheophyta</taxon>
        <taxon>Spermatophyta</taxon>
        <taxon>Magnoliopsida</taxon>
        <taxon>eudicotyledons</taxon>
        <taxon>Gunneridae</taxon>
        <taxon>Pentapetalae</taxon>
        <taxon>rosids</taxon>
        <taxon>fabids</taxon>
        <taxon>Rosales</taxon>
        <taxon>Moraceae</taxon>
        <taxon>Ficeae</taxon>
        <taxon>Ficus</taxon>
    </lineage>
</organism>
<dbReference type="Proteomes" id="UP001187192">
    <property type="component" value="Unassembled WGS sequence"/>
</dbReference>
<comment type="caution">
    <text evidence="2">The sequence shown here is derived from an EMBL/GenBank/DDBJ whole genome shotgun (WGS) entry which is preliminary data.</text>
</comment>
<accession>A0AA87YZG0</accession>
<name>A0AA87YZG0_FICCA</name>
<protein>
    <submittedName>
        <fullName evidence="2">Uncharacterized protein</fullName>
    </submittedName>
</protein>
<proteinExistence type="predicted"/>
<evidence type="ECO:0000256" key="1">
    <source>
        <dbReference type="SAM" id="MobiDB-lite"/>
    </source>
</evidence>
<evidence type="ECO:0000313" key="2">
    <source>
        <dbReference type="EMBL" id="GMN25487.1"/>
    </source>
</evidence>
<reference evidence="2" key="1">
    <citation type="submission" date="2023-07" db="EMBL/GenBank/DDBJ databases">
        <title>draft genome sequence of fig (Ficus carica).</title>
        <authorList>
            <person name="Takahashi T."/>
            <person name="Nishimura K."/>
        </authorList>
    </citation>
    <scope>NUCLEOTIDE SEQUENCE</scope>
</reference>
<feature type="compositionally biased region" description="Basic and acidic residues" evidence="1">
    <location>
        <begin position="36"/>
        <end position="45"/>
    </location>
</feature>
<dbReference type="AlphaFoldDB" id="A0AA87YZG0"/>
<dbReference type="EMBL" id="BTGU01004327">
    <property type="protein sequence ID" value="GMN25487.1"/>
    <property type="molecule type" value="Genomic_DNA"/>
</dbReference>
<feature type="region of interest" description="Disordered" evidence="1">
    <location>
        <begin position="1"/>
        <end position="54"/>
    </location>
</feature>
<gene>
    <name evidence="2" type="ORF">TIFTF001_045951</name>
</gene>
<feature type="compositionally biased region" description="Basic and acidic residues" evidence="1">
    <location>
        <begin position="1"/>
        <end position="10"/>
    </location>
</feature>
<evidence type="ECO:0000313" key="3">
    <source>
        <dbReference type="Proteomes" id="UP001187192"/>
    </source>
</evidence>
<sequence length="106" mass="11502">MEVVEMKESDGGGSARKMKMAEMERSDAGGSARKMKMAEMERRDGGGSVKKTKVGNEDTCDWVVENGSVGGHTTGEIRNSGSMNLQLRSIGALDPPRRPSLHAHRR</sequence>